<evidence type="ECO:0000256" key="5">
    <source>
        <dbReference type="ARBA" id="ARBA00022908"/>
    </source>
</evidence>
<feature type="active site" evidence="9">
    <location>
        <position position="240"/>
    </location>
</feature>
<sequence length="294" mass="34015">MPFQDFADYLQLEKKYSKHTVKAYRKDLESFLLFASEEFEISEIKKVNYAIIRSWIVSLVDSGISNRTVNRKISSLKTYFKFLLKTAQVEINPLAKHKSLKTSKKIQIPFSESEIDGVMQILQTENDFEGIRNRLVVLMFYSTGIRRAELINVKIADLSMVGKTIKVLGKRNKERIIPLLPSVMKVLEEYLKIRKHLMQVMDAEYLFLTPKGFKIYESLVYRVINSYFSETSEKVKKSPHILRHSFATHLLNEGADINSVKELLGHSSLASTQVYTQNSIAKLKEVYKNAHPRN</sequence>
<reference evidence="12 13" key="1">
    <citation type="submission" date="2021-05" db="EMBL/GenBank/DDBJ databases">
        <title>Aequorivita echinoideorum JCM 30378 genome.</title>
        <authorList>
            <person name="Zhang H."/>
            <person name="Li C."/>
        </authorList>
    </citation>
    <scope>NUCLEOTIDE SEQUENCE [LARGE SCALE GENOMIC DNA]</scope>
    <source>
        <strain evidence="12 13">JCM30378</strain>
    </source>
</reference>
<evidence type="ECO:0000256" key="6">
    <source>
        <dbReference type="ARBA" id="ARBA00023125"/>
    </source>
</evidence>
<dbReference type="EMBL" id="JAHCTB010000005">
    <property type="protein sequence ID" value="MBT0608978.1"/>
    <property type="molecule type" value="Genomic_DNA"/>
</dbReference>
<name>A0ABS5S6Z2_9FLAO</name>
<feature type="active site" evidence="9">
    <location>
        <position position="170"/>
    </location>
</feature>
<comment type="similarity">
    <text evidence="9">Belongs to the 'phage' integrase family. XerC subfamily.</text>
</comment>
<evidence type="ECO:0000256" key="7">
    <source>
        <dbReference type="ARBA" id="ARBA00023172"/>
    </source>
</evidence>
<dbReference type="Pfam" id="PF00589">
    <property type="entry name" value="Phage_integrase"/>
    <property type="match status" value="1"/>
</dbReference>
<evidence type="ECO:0000256" key="3">
    <source>
        <dbReference type="ARBA" id="ARBA00022618"/>
    </source>
</evidence>
<evidence type="ECO:0000259" key="11">
    <source>
        <dbReference type="PROSITE" id="PS51900"/>
    </source>
</evidence>
<dbReference type="PROSITE" id="PS51900">
    <property type="entry name" value="CB"/>
    <property type="match status" value="1"/>
</dbReference>
<gene>
    <name evidence="9" type="primary">xerC</name>
    <name evidence="12" type="ORF">KIV10_12355</name>
</gene>
<keyword evidence="6 9" id="KW-0238">DNA-binding</keyword>
<feature type="active site" evidence="9">
    <location>
        <position position="146"/>
    </location>
</feature>
<feature type="active site" description="O-(3'-phospho-DNA)-tyrosine intermediate" evidence="9">
    <location>
        <position position="275"/>
    </location>
</feature>
<dbReference type="HAMAP" id="MF_01808">
    <property type="entry name" value="Recomb_XerC_XerD"/>
    <property type="match status" value="1"/>
</dbReference>
<dbReference type="Proteomes" id="UP001297092">
    <property type="component" value="Unassembled WGS sequence"/>
</dbReference>
<feature type="active site" evidence="9">
    <location>
        <position position="266"/>
    </location>
</feature>
<evidence type="ECO:0000313" key="13">
    <source>
        <dbReference type="Proteomes" id="UP001297092"/>
    </source>
</evidence>
<keyword evidence="4 9" id="KW-0159">Chromosome partition</keyword>
<keyword evidence="13" id="KW-1185">Reference proteome</keyword>
<comment type="subcellular location">
    <subcellularLocation>
        <location evidence="1 9">Cytoplasm</location>
    </subcellularLocation>
</comment>
<evidence type="ECO:0000256" key="2">
    <source>
        <dbReference type="ARBA" id="ARBA00022490"/>
    </source>
</evidence>
<dbReference type="InterPro" id="IPR010998">
    <property type="entry name" value="Integrase_recombinase_N"/>
</dbReference>
<feature type="domain" description="Core-binding (CB)" evidence="11">
    <location>
        <begin position="1"/>
        <end position="84"/>
    </location>
</feature>
<organism evidence="12 13">
    <name type="scientific">Aequorivita echinoideorum</name>
    <dbReference type="NCBI Taxonomy" id="1549647"/>
    <lineage>
        <taxon>Bacteria</taxon>
        <taxon>Pseudomonadati</taxon>
        <taxon>Bacteroidota</taxon>
        <taxon>Flavobacteriia</taxon>
        <taxon>Flavobacteriales</taxon>
        <taxon>Flavobacteriaceae</taxon>
        <taxon>Aequorivita</taxon>
    </lineage>
</organism>
<evidence type="ECO:0000259" key="10">
    <source>
        <dbReference type="PROSITE" id="PS51898"/>
    </source>
</evidence>
<keyword evidence="8 9" id="KW-0131">Cell cycle</keyword>
<feature type="domain" description="Tyr recombinase" evidence="10">
    <location>
        <begin position="105"/>
        <end position="288"/>
    </location>
</feature>
<comment type="subunit">
    <text evidence="9">Forms a cyclic heterotetrameric complex composed of two molecules of XerC and two molecules of XerD.</text>
</comment>
<keyword evidence="5 9" id="KW-0229">DNA integration</keyword>
<evidence type="ECO:0000256" key="8">
    <source>
        <dbReference type="ARBA" id="ARBA00023306"/>
    </source>
</evidence>
<dbReference type="InterPro" id="IPR011010">
    <property type="entry name" value="DNA_brk_join_enz"/>
</dbReference>
<dbReference type="Pfam" id="PF02899">
    <property type="entry name" value="Phage_int_SAM_1"/>
    <property type="match status" value="1"/>
</dbReference>
<dbReference type="PROSITE" id="PS51898">
    <property type="entry name" value="TYR_RECOMBINASE"/>
    <property type="match status" value="1"/>
</dbReference>
<dbReference type="InterPro" id="IPR044068">
    <property type="entry name" value="CB"/>
</dbReference>
<dbReference type="PANTHER" id="PTHR30349:SF77">
    <property type="entry name" value="TYROSINE RECOMBINASE XERC"/>
    <property type="match status" value="1"/>
</dbReference>
<dbReference type="SUPFAM" id="SSF56349">
    <property type="entry name" value="DNA breaking-rejoining enzymes"/>
    <property type="match status" value="1"/>
</dbReference>
<evidence type="ECO:0000313" key="12">
    <source>
        <dbReference type="EMBL" id="MBT0608978.1"/>
    </source>
</evidence>
<comment type="caution">
    <text evidence="12">The sequence shown here is derived from an EMBL/GenBank/DDBJ whole genome shotgun (WGS) entry which is preliminary data.</text>
</comment>
<evidence type="ECO:0000256" key="9">
    <source>
        <dbReference type="HAMAP-Rule" id="MF_01808"/>
    </source>
</evidence>
<keyword evidence="2 9" id="KW-0963">Cytoplasm</keyword>
<accession>A0ABS5S6Z2</accession>
<feature type="active site" evidence="9">
    <location>
        <position position="243"/>
    </location>
</feature>
<dbReference type="InterPro" id="IPR023009">
    <property type="entry name" value="Tyrosine_recombinase_XerC/XerD"/>
</dbReference>
<dbReference type="Gene3D" id="1.10.150.130">
    <property type="match status" value="1"/>
</dbReference>
<dbReference type="InterPro" id="IPR002104">
    <property type="entry name" value="Integrase_catalytic"/>
</dbReference>
<evidence type="ECO:0000256" key="1">
    <source>
        <dbReference type="ARBA" id="ARBA00004496"/>
    </source>
</evidence>
<dbReference type="InterPro" id="IPR050090">
    <property type="entry name" value="Tyrosine_recombinase_XerCD"/>
</dbReference>
<keyword evidence="3 9" id="KW-0132">Cell division</keyword>
<evidence type="ECO:0000256" key="4">
    <source>
        <dbReference type="ARBA" id="ARBA00022829"/>
    </source>
</evidence>
<comment type="function">
    <text evidence="9">Site-specific tyrosine recombinase, which acts by catalyzing the cutting and rejoining of the recombining DNA molecules. The XerC-XerD complex is essential to convert dimers of the bacterial chromosome into monomers to permit their segregation at cell division. It also contributes to the segregational stability of plasmids.</text>
</comment>
<dbReference type="Gene3D" id="1.10.443.10">
    <property type="entry name" value="Intergrase catalytic core"/>
    <property type="match status" value="1"/>
</dbReference>
<proteinExistence type="inferred from homology"/>
<dbReference type="InterPro" id="IPR004107">
    <property type="entry name" value="Integrase_SAM-like_N"/>
</dbReference>
<keyword evidence="7 9" id="KW-0233">DNA recombination</keyword>
<dbReference type="RefSeq" id="WP_214114204.1">
    <property type="nucleotide sequence ID" value="NZ_JAHCTB010000005.1"/>
</dbReference>
<dbReference type="PANTHER" id="PTHR30349">
    <property type="entry name" value="PHAGE INTEGRASE-RELATED"/>
    <property type="match status" value="1"/>
</dbReference>
<protein>
    <recommendedName>
        <fullName evidence="9">Tyrosine recombinase XerC</fullName>
    </recommendedName>
</protein>
<dbReference type="InterPro" id="IPR013762">
    <property type="entry name" value="Integrase-like_cat_sf"/>
</dbReference>